<proteinExistence type="predicted"/>
<name>A0A2X2V585_9ENTR</name>
<dbReference type="Proteomes" id="UP000251197">
    <property type="component" value="Unassembled WGS sequence"/>
</dbReference>
<gene>
    <name evidence="1" type="ORF">NCTC12120_00588</name>
</gene>
<organism evidence="1 2">
    <name type="scientific">Cedecea neteri</name>
    <dbReference type="NCBI Taxonomy" id="158822"/>
    <lineage>
        <taxon>Bacteria</taxon>
        <taxon>Pseudomonadati</taxon>
        <taxon>Pseudomonadota</taxon>
        <taxon>Gammaproteobacteria</taxon>
        <taxon>Enterobacterales</taxon>
        <taxon>Enterobacteriaceae</taxon>
        <taxon>Cedecea</taxon>
    </lineage>
</organism>
<evidence type="ECO:0000313" key="2">
    <source>
        <dbReference type="Proteomes" id="UP000251197"/>
    </source>
</evidence>
<dbReference type="EMBL" id="UAVU01000003">
    <property type="protein sequence ID" value="SQA96819.1"/>
    <property type="molecule type" value="Genomic_DNA"/>
</dbReference>
<evidence type="ECO:0000313" key="1">
    <source>
        <dbReference type="EMBL" id="SQA96819.1"/>
    </source>
</evidence>
<accession>A0A2X2V585</accession>
<sequence length="55" mass="5987">MTLLTMQDKVTLAERDVTLAQTRLLQLTGQTVDSVVGSLPATSGYRPIQPCLKKV</sequence>
<dbReference type="AlphaFoldDB" id="A0A2X2V585"/>
<reference evidence="1 2" key="1">
    <citation type="submission" date="2018-06" db="EMBL/GenBank/DDBJ databases">
        <authorList>
            <consortium name="Pathogen Informatics"/>
            <person name="Doyle S."/>
        </authorList>
    </citation>
    <scope>NUCLEOTIDE SEQUENCE [LARGE SCALE GENOMIC DNA]</scope>
    <source>
        <strain evidence="1 2">NCTC12120</strain>
    </source>
</reference>
<protein>
    <submittedName>
        <fullName evidence="1">Uncharacterized protein</fullName>
    </submittedName>
</protein>